<dbReference type="AlphaFoldDB" id="A0A0R2JP45"/>
<keyword evidence="4 5" id="KW-0472">Membrane</keyword>
<evidence type="ECO:0000256" key="2">
    <source>
        <dbReference type="ARBA" id="ARBA00022692"/>
    </source>
</evidence>
<evidence type="ECO:0000313" key="9">
    <source>
        <dbReference type="Proteomes" id="UP000051491"/>
    </source>
</evidence>
<evidence type="ECO:0000256" key="5">
    <source>
        <dbReference type="SAM" id="Phobius"/>
    </source>
</evidence>
<dbReference type="EMBL" id="DYXG01000031">
    <property type="protein sequence ID" value="HJE96647.1"/>
    <property type="molecule type" value="Genomic_DNA"/>
</dbReference>
<accession>A0A0R2JP45</accession>
<reference evidence="7 9" key="1">
    <citation type="journal article" date="2015" name="Genome Announc.">
        <title>Expanding the biotechnology potential of lactobacilli through comparative genomics of 213 strains and associated genera.</title>
        <authorList>
            <person name="Sun Z."/>
            <person name="Harris H.M."/>
            <person name="McCann A."/>
            <person name="Guo C."/>
            <person name="Argimon S."/>
            <person name="Zhang W."/>
            <person name="Yang X."/>
            <person name="Jeffery I.B."/>
            <person name="Cooney J.C."/>
            <person name="Kagawa T.F."/>
            <person name="Liu W."/>
            <person name="Song Y."/>
            <person name="Salvetti E."/>
            <person name="Wrobel A."/>
            <person name="Rasinkangas P."/>
            <person name="Parkhill J."/>
            <person name="Rea M.C."/>
            <person name="O'Sullivan O."/>
            <person name="Ritari J."/>
            <person name="Douillard F.P."/>
            <person name="Paul Ross R."/>
            <person name="Yang R."/>
            <person name="Briner A.E."/>
            <person name="Felis G.E."/>
            <person name="de Vos W.M."/>
            <person name="Barrangou R."/>
            <person name="Klaenhammer T.R."/>
            <person name="Caufield P.W."/>
            <person name="Cui Y."/>
            <person name="Zhang H."/>
            <person name="O'Toole P.W."/>
        </authorList>
    </citation>
    <scope>NUCLEOTIDE SEQUENCE [LARGE SCALE GENOMIC DNA]</scope>
    <source>
        <strain evidence="7 9">DSM 15353</strain>
    </source>
</reference>
<evidence type="ECO:0000256" key="1">
    <source>
        <dbReference type="ARBA" id="ARBA00004141"/>
    </source>
</evidence>
<feature type="transmembrane region" description="Helical" evidence="5">
    <location>
        <begin position="112"/>
        <end position="135"/>
    </location>
</feature>
<sequence>MVKWLRNSKSGMWVITIIRLYLGYEWLMDGIGKVTGGFSAKGFVAGAIANPVMDPHGAQAFPWYTPFLKSFVMPNINVFSFMVAWGELLVGLGLLLGTLTTAAAFFGLVMNFAYVFAGTISVNPTYIILGFLILVAGYNAGKIGLDHWVVPFMREKMPWLKRSVE</sequence>
<dbReference type="KEGG" id="laca:LAC1533_2174"/>
<dbReference type="EMBL" id="JQBK01000172">
    <property type="protein sequence ID" value="KRN77654.1"/>
    <property type="molecule type" value="Genomic_DNA"/>
</dbReference>
<evidence type="ECO:0000256" key="3">
    <source>
        <dbReference type="ARBA" id="ARBA00022989"/>
    </source>
</evidence>
<evidence type="ECO:0000313" key="7">
    <source>
        <dbReference type="EMBL" id="KRN77654.1"/>
    </source>
</evidence>
<reference evidence="10" key="2">
    <citation type="submission" date="2016-11" db="EMBL/GenBank/DDBJ databases">
        <authorList>
            <person name="Papadimitriou K."/>
        </authorList>
    </citation>
    <scope>NUCLEOTIDE SEQUENCE [LARGE SCALE GENOMIC DNA]</scope>
    <source>
        <strain evidence="10">ACA-DC 1533</strain>
    </source>
</reference>
<dbReference type="OrthoDB" id="26941at2"/>
<evidence type="ECO:0000313" key="6">
    <source>
        <dbReference type="EMBL" id="HJE96647.1"/>
    </source>
</evidence>
<reference evidence="6" key="4">
    <citation type="journal article" date="2021" name="PeerJ">
        <title>Extensive microbial diversity within the chicken gut microbiome revealed by metagenomics and culture.</title>
        <authorList>
            <person name="Gilroy R."/>
            <person name="Ravi A."/>
            <person name="Getino M."/>
            <person name="Pursley I."/>
            <person name="Horton D.L."/>
            <person name="Alikhan N.F."/>
            <person name="Baker D."/>
            <person name="Gharbi K."/>
            <person name="Hall N."/>
            <person name="Watson M."/>
            <person name="Adriaenssens E.M."/>
            <person name="Foster-Nyarko E."/>
            <person name="Jarju S."/>
            <person name="Secka A."/>
            <person name="Antonio M."/>
            <person name="Oren A."/>
            <person name="Chaudhuri R.R."/>
            <person name="La Ragione R."/>
            <person name="Hildebrand F."/>
            <person name="Pallen M.J."/>
        </authorList>
    </citation>
    <scope>NUCLEOTIDE SEQUENCE</scope>
    <source>
        <strain evidence="6">CHK174-6876</strain>
    </source>
</reference>
<dbReference type="PANTHER" id="PTHR39157">
    <property type="entry name" value="INTEGRAL MEMBRANE PROTEIN-RELATED"/>
    <property type="match status" value="1"/>
</dbReference>
<gene>
    <name evidence="7" type="ORF">IV43_GL000679</name>
    <name evidence="6" type="ORF">K8V00_03415</name>
    <name evidence="8" type="ORF">LAC1533_2174</name>
</gene>
<dbReference type="STRING" id="89059.LAC1533_2174"/>
<keyword evidence="3 5" id="KW-1133">Transmembrane helix</keyword>
<feature type="transmembrane region" description="Helical" evidence="5">
    <location>
        <begin position="78"/>
        <end position="106"/>
    </location>
</feature>
<dbReference type="Proteomes" id="UP000707535">
    <property type="component" value="Unassembled WGS sequence"/>
</dbReference>
<dbReference type="GeneID" id="95350271"/>
<dbReference type="RefSeq" id="WP_010497830.1">
    <property type="nucleotide sequence ID" value="NZ_CP113926.1"/>
</dbReference>
<comment type="subcellular location">
    <subcellularLocation>
        <location evidence="1">Membrane</location>
        <topology evidence="1">Multi-pass membrane protein</topology>
    </subcellularLocation>
</comment>
<dbReference type="InterPro" id="IPR032808">
    <property type="entry name" value="DoxX"/>
</dbReference>
<dbReference type="EMBL" id="LT630287">
    <property type="protein sequence ID" value="SFV41599.1"/>
    <property type="molecule type" value="Genomic_DNA"/>
</dbReference>
<dbReference type="Proteomes" id="UP000051491">
    <property type="component" value="Unassembled WGS sequence"/>
</dbReference>
<dbReference type="PATRIC" id="fig|89059.3.peg.706"/>
<dbReference type="Pfam" id="PF07681">
    <property type="entry name" value="DoxX"/>
    <property type="match status" value="1"/>
</dbReference>
<organism evidence="7 9">
    <name type="scientific">Ligilactobacillus acidipiscis</name>
    <dbReference type="NCBI Taxonomy" id="89059"/>
    <lineage>
        <taxon>Bacteria</taxon>
        <taxon>Bacillati</taxon>
        <taxon>Bacillota</taxon>
        <taxon>Bacilli</taxon>
        <taxon>Lactobacillales</taxon>
        <taxon>Lactobacillaceae</taxon>
        <taxon>Ligilactobacillus</taxon>
    </lineage>
</organism>
<evidence type="ECO:0000256" key="4">
    <source>
        <dbReference type="ARBA" id="ARBA00023136"/>
    </source>
</evidence>
<dbReference type="PANTHER" id="PTHR39157:SF1">
    <property type="entry name" value="DOXX FAMILY PROTEIN"/>
    <property type="match status" value="1"/>
</dbReference>
<keyword evidence="2 5" id="KW-0812">Transmembrane</keyword>
<reference evidence="8" key="3">
    <citation type="submission" date="2016-11" db="EMBL/GenBank/DDBJ databases">
        <authorList>
            <person name="Jaros S."/>
            <person name="Januszkiewicz K."/>
            <person name="Wedrychowicz H."/>
        </authorList>
    </citation>
    <scope>NUCLEOTIDE SEQUENCE [LARGE SCALE GENOMIC DNA]</scope>
    <source>
        <strain evidence="8">ACA-DC 1533</strain>
    </source>
</reference>
<dbReference type="GO" id="GO:0016020">
    <property type="term" value="C:membrane"/>
    <property type="evidence" value="ECO:0007669"/>
    <property type="project" value="UniProtKB-SubCell"/>
</dbReference>
<name>A0A0R2JP45_9LACO</name>
<dbReference type="Proteomes" id="UP000190935">
    <property type="component" value="Chromosome I"/>
</dbReference>
<evidence type="ECO:0000313" key="8">
    <source>
        <dbReference type="EMBL" id="SFV41599.1"/>
    </source>
</evidence>
<evidence type="ECO:0000313" key="10">
    <source>
        <dbReference type="Proteomes" id="UP000190935"/>
    </source>
</evidence>
<protein>
    <submittedName>
        <fullName evidence="8">D-tyrosyl-tRNA(Tyr) deacylase</fullName>
    </submittedName>
    <submittedName>
        <fullName evidence="6">DoxX family membrane protein</fullName>
    </submittedName>
</protein>
<proteinExistence type="predicted"/>
<reference evidence="6" key="5">
    <citation type="submission" date="2021-09" db="EMBL/GenBank/DDBJ databases">
        <authorList>
            <person name="Gilroy R."/>
        </authorList>
    </citation>
    <scope>NUCLEOTIDE SEQUENCE</scope>
    <source>
        <strain evidence="6">CHK174-6876</strain>
    </source>
</reference>